<name>A0A918ADF5_9ACTN</name>
<keyword evidence="1" id="KW-0732">Signal</keyword>
<proteinExistence type="predicted"/>
<evidence type="ECO:0000256" key="1">
    <source>
        <dbReference type="SAM" id="SignalP"/>
    </source>
</evidence>
<protein>
    <recommendedName>
        <fullName evidence="4">Secreted protein</fullName>
    </recommendedName>
</protein>
<comment type="caution">
    <text evidence="2">The sequence shown here is derived from an EMBL/GenBank/DDBJ whole genome shotgun (WGS) entry which is preliminary data.</text>
</comment>
<organism evidence="2 3">
    <name type="scientific">Nonomuraea glycinis</name>
    <dbReference type="NCBI Taxonomy" id="2047744"/>
    <lineage>
        <taxon>Bacteria</taxon>
        <taxon>Bacillati</taxon>
        <taxon>Actinomycetota</taxon>
        <taxon>Actinomycetes</taxon>
        <taxon>Streptosporangiales</taxon>
        <taxon>Streptosporangiaceae</taxon>
        <taxon>Nonomuraea</taxon>
    </lineage>
</organism>
<feature type="signal peptide" evidence="1">
    <location>
        <begin position="1"/>
        <end position="38"/>
    </location>
</feature>
<evidence type="ECO:0000313" key="2">
    <source>
        <dbReference type="EMBL" id="GGP15319.1"/>
    </source>
</evidence>
<dbReference type="EMBL" id="BMNK01000018">
    <property type="protein sequence ID" value="GGP15319.1"/>
    <property type="molecule type" value="Genomic_DNA"/>
</dbReference>
<evidence type="ECO:0000313" key="3">
    <source>
        <dbReference type="Proteomes" id="UP000660745"/>
    </source>
</evidence>
<feature type="chain" id="PRO_5036742363" description="Secreted protein" evidence="1">
    <location>
        <begin position="39"/>
        <end position="117"/>
    </location>
</feature>
<evidence type="ECO:0008006" key="4">
    <source>
        <dbReference type="Google" id="ProtNLM"/>
    </source>
</evidence>
<reference evidence="2" key="2">
    <citation type="submission" date="2020-09" db="EMBL/GenBank/DDBJ databases">
        <authorList>
            <person name="Sun Q."/>
            <person name="Zhou Y."/>
        </authorList>
    </citation>
    <scope>NUCLEOTIDE SEQUENCE</scope>
    <source>
        <strain evidence="2">CGMCC 4.7430</strain>
    </source>
</reference>
<gene>
    <name evidence="2" type="ORF">GCM10012278_74590</name>
</gene>
<dbReference type="AlphaFoldDB" id="A0A918ADF5"/>
<keyword evidence="3" id="KW-1185">Reference proteome</keyword>
<sequence length="117" mass="12743">MTLRDHGGNIMRSALIAAGGALFAAAALTAGLAGPATAAVEDQSTRICDMQTQEVRTWQNVYGPDKVAQGTRDAAACQNQHDHGHGHRHHYDGFDHHGLDSWALRYALLRDEWRLNG</sequence>
<reference evidence="2" key="1">
    <citation type="journal article" date="2014" name="Int. J. Syst. Evol. Microbiol.">
        <title>Complete genome sequence of Corynebacterium casei LMG S-19264T (=DSM 44701T), isolated from a smear-ripened cheese.</title>
        <authorList>
            <consortium name="US DOE Joint Genome Institute (JGI-PGF)"/>
            <person name="Walter F."/>
            <person name="Albersmeier A."/>
            <person name="Kalinowski J."/>
            <person name="Ruckert C."/>
        </authorList>
    </citation>
    <scope>NUCLEOTIDE SEQUENCE</scope>
    <source>
        <strain evidence="2">CGMCC 4.7430</strain>
    </source>
</reference>
<dbReference type="Proteomes" id="UP000660745">
    <property type="component" value="Unassembled WGS sequence"/>
</dbReference>
<accession>A0A918ADF5</accession>